<dbReference type="CDD" id="cd23508">
    <property type="entry name" value="hydrophobin_II"/>
    <property type="match status" value="1"/>
</dbReference>
<comment type="subcellular location">
    <subcellularLocation>
        <location evidence="1">Cell envelope</location>
    </subcellularLocation>
</comment>
<reference evidence="5" key="1">
    <citation type="journal article" date="2023" name="Mol. Phylogenet. Evol.">
        <title>Genome-scale phylogeny and comparative genomics of the fungal order Sordariales.</title>
        <authorList>
            <person name="Hensen N."/>
            <person name="Bonometti L."/>
            <person name="Westerberg I."/>
            <person name="Brannstrom I.O."/>
            <person name="Guillou S."/>
            <person name="Cros-Aarteil S."/>
            <person name="Calhoun S."/>
            <person name="Haridas S."/>
            <person name="Kuo A."/>
            <person name="Mondo S."/>
            <person name="Pangilinan J."/>
            <person name="Riley R."/>
            <person name="LaButti K."/>
            <person name="Andreopoulos B."/>
            <person name="Lipzen A."/>
            <person name="Chen C."/>
            <person name="Yan M."/>
            <person name="Daum C."/>
            <person name="Ng V."/>
            <person name="Clum A."/>
            <person name="Steindorff A."/>
            <person name="Ohm R.A."/>
            <person name="Martin F."/>
            <person name="Silar P."/>
            <person name="Natvig D.O."/>
            <person name="Lalanne C."/>
            <person name="Gautier V."/>
            <person name="Ament-Velasquez S.L."/>
            <person name="Kruys A."/>
            <person name="Hutchinson M.I."/>
            <person name="Powell A.J."/>
            <person name="Barry K."/>
            <person name="Miller A.N."/>
            <person name="Grigoriev I.V."/>
            <person name="Debuchy R."/>
            <person name="Gladieux P."/>
            <person name="Hiltunen Thoren M."/>
            <person name="Johannesson H."/>
        </authorList>
    </citation>
    <scope>NUCLEOTIDE SEQUENCE</scope>
    <source>
        <strain evidence="5">PSN309</strain>
    </source>
</reference>
<feature type="signal peptide" evidence="4">
    <location>
        <begin position="1"/>
        <end position="17"/>
    </location>
</feature>
<dbReference type="Proteomes" id="UP001302126">
    <property type="component" value="Unassembled WGS sequence"/>
</dbReference>
<keyword evidence="4" id="KW-0732">Signal</keyword>
<evidence type="ECO:0000256" key="1">
    <source>
        <dbReference type="ARBA" id="ARBA00004196"/>
    </source>
</evidence>
<keyword evidence="6" id="KW-1185">Reference proteome</keyword>
<dbReference type="PANTHER" id="PTHR42341:SF1">
    <property type="entry name" value="HYDROPHOBIN"/>
    <property type="match status" value="1"/>
</dbReference>
<dbReference type="Pfam" id="PF06766">
    <property type="entry name" value="Hydrophobin_2"/>
    <property type="match status" value="1"/>
</dbReference>
<organism evidence="5 6">
    <name type="scientific">Podospora australis</name>
    <dbReference type="NCBI Taxonomy" id="1536484"/>
    <lineage>
        <taxon>Eukaryota</taxon>
        <taxon>Fungi</taxon>
        <taxon>Dikarya</taxon>
        <taxon>Ascomycota</taxon>
        <taxon>Pezizomycotina</taxon>
        <taxon>Sordariomycetes</taxon>
        <taxon>Sordariomycetidae</taxon>
        <taxon>Sordariales</taxon>
        <taxon>Podosporaceae</taxon>
        <taxon>Podospora</taxon>
    </lineage>
</organism>
<dbReference type="InterPro" id="IPR010636">
    <property type="entry name" value="Class_II_hydrophobin"/>
</dbReference>
<gene>
    <name evidence="5" type="ORF">QBC35DRAFT_190781</name>
</gene>
<dbReference type="Gene3D" id="3.20.120.10">
    <property type="entry name" value="Hydrophobin"/>
    <property type="match status" value="1"/>
</dbReference>
<accession>A0AAN6WUJ0</accession>
<evidence type="ECO:0000256" key="3">
    <source>
        <dbReference type="ARBA" id="ARBA00023157"/>
    </source>
</evidence>
<comment type="caution">
    <text evidence="5">The sequence shown here is derived from an EMBL/GenBank/DDBJ whole genome shotgun (WGS) entry which is preliminary data.</text>
</comment>
<comment type="similarity">
    <text evidence="2">Belongs to the cerato-ulmin hydrophobin family.</text>
</comment>
<sequence length="101" mass="10261">MQFSVAIVALFAGIAAALPTSEVESRQLYAPCSGLYSNAQCCGVDVLSLADIDCGNPSAAPTDGPNFEEICVADGGKRARCCAIPILGQALLCNTPIGVSP</sequence>
<protein>
    <submittedName>
        <fullName evidence="5">Trihydrophobin</fullName>
    </submittedName>
</protein>
<evidence type="ECO:0000256" key="2">
    <source>
        <dbReference type="ARBA" id="ARBA00009576"/>
    </source>
</evidence>
<evidence type="ECO:0000256" key="4">
    <source>
        <dbReference type="SAM" id="SignalP"/>
    </source>
</evidence>
<keyword evidence="3" id="KW-1015">Disulfide bond</keyword>
<evidence type="ECO:0000313" key="6">
    <source>
        <dbReference type="Proteomes" id="UP001302126"/>
    </source>
</evidence>
<dbReference type="InterPro" id="IPR036686">
    <property type="entry name" value="Class_II_Hydrophobin_sf"/>
</dbReference>
<reference evidence="5" key="2">
    <citation type="submission" date="2023-05" db="EMBL/GenBank/DDBJ databases">
        <authorList>
            <consortium name="Lawrence Berkeley National Laboratory"/>
            <person name="Steindorff A."/>
            <person name="Hensen N."/>
            <person name="Bonometti L."/>
            <person name="Westerberg I."/>
            <person name="Brannstrom I.O."/>
            <person name="Guillou S."/>
            <person name="Cros-Aarteil S."/>
            <person name="Calhoun S."/>
            <person name="Haridas S."/>
            <person name="Kuo A."/>
            <person name="Mondo S."/>
            <person name="Pangilinan J."/>
            <person name="Riley R."/>
            <person name="Labutti K."/>
            <person name="Andreopoulos B."/>
            <person name="Lipzen A."/>
            <person name="Chen C."/>
            <person name="Yanf M."/>
            <person name="Daum C."/>
            <person name="Ng V."/>
            <person name="Clum A."/>
            <person name="Ohm R."/>
            <person name="Martin F."/>
            <person name="Silar P."/>
            <person name="Natvig D."/>
            <person name="Lalanne C."/>
            <person name="Gautier V."/>
            <person name="Ament-Velasquez S.L."/>
            <person name="Kruys A."/>
            <person name="Hutchinson M.I."/>
            <person name="Powell A.J."/>
            <person name="Barry K."/>
            <person name="Miller A.N."/>
            <person name="Grigoriev I.V."/>
            <person name="Debuchy R."/>
            <person name="Gladieux P."/>
            <person name="Thoren M.H."/>
            <person name="Johannesson H."/>
        </authorList>
    </citation>
    <scope>NUCLEOTIDE SEQUENCE</scope>
    <source>
        <strain evidence="5">PSN309</strain>
    </source>
</reference>
<feature type="chain" id="PRO_5042995668" evidence="4">
    <location>
        <begin position="18"/>
        <end position="101"/>
    </location>
</feature>
<dbReference type="GO" id="GO:0005576">
    <property type="term" value="C:extracellular region"/>
    <property type="evidence" value="ECO:0007669"/>
    <property type="project" value="InterPro"/>
</dbReference>
<dbReference type="PANTHER" id="PTHR42341">
    <property type="entry name" value="HYDROPHOBIN"/>
    <property type="match status" value="1"/>
</dbReference>
<proteinExistence type="inferred from homology"/>
<dbReference type="EMBL" id="MU864386">
    <property type="protein sequence ID" value="KAK4188643.1"/>
    <property type="molecule type" value="Genomic_DNA"/>
</dbReference>
<dbReference type="AlphaFoldDB" id="A0AAN6WUJ0"/>
<dbReference type="SUPFAM" id="SSF101751">
    <property type="entry name" value="Hydrophobin II, HfbII"/>
    <property type="match status" value="1"/>
</dbReference>
<evidence type="ECO:0000313" key="5">
    <source>
        <dbReference type="EMBL" id="KAK4188643.1"/>
    </source>
</evidence>
<name>A0AAN6WUJ0_9PEZI</name>